<evidence type="ECO:0000256" key="1">
    <source>
        <dbReference type="ARBA" id="ARBA00004259"/>
    </source>
</evidence>
<keyword evidence="5" id="KW-0677">Repeat</keyword>
<dbReference type="Pfam" id="PF00400">
    <property type="entry name" value="WD40"/>
    <property type="match status" value="2"/>
</dbReference>
<dbReference type="GO" id="GO:0035859">
    <property type="term" value="C:Seh1-associated complex"/>
    <property type="evidence" value="ECO:0007669"/>
    <property type="project" value="TreeGrafter"/>
</dbReference>
<dbReference type="GO" id="GO:0015031">
    <property type="term" value="P:protein transport"/>
    <property type="evidence" value="ECO:0007669"/>
    <property type="project" value="UniProtKB-KW"/>
</dbReference>
<dbReference type="EMBL" id="LWDX02051990">
    <property type="protein sequence ID" value="OEL19990.1"/>
    <property type="molecule type" value="Genomic_DNA"/>
</dbReference>
<reference evidence="9 10" key="1">
    <citation type="submission" date="2016-09" db="EMBL/GenBank/DDBJ databases">
        <title>The draft genome of Dichanthelium oligosanthes: A C3 panicoid grass species.</title>
        <authorList>
            <person name="Studer A.J."/>
            <person name="Schnable J.C."/>
            <person name="Brutnell T.P."/>
        </authorList>
    </citation>
    <scope>NUCLEOTIDE SEQUENCE [LARGE SCALE GENOMIC DNA]</scope>
    <source>
        <strain evidence="10">cv. Kellogg 1175</strain>
        <tissue evidence="9">Leaf</tissue>
    </source>
</reference>
<evidence type="ECO:0000256" key="3">
    <source>
        <dbReference type="ARBA" id="ARBA00022448"/>
    </source>
</evidence>
<gene>
    <name evidence="9" type="ORF">BAE44_0018990</name>
</gene>
<dbReference type="InterPro" id="IPR001680">
    <property type="entry name" value="WD40_rpt"/>
</dbReference>
<keyword evidence="3" id="KW-0813">Transport</keyword>
<keyword evidence="7" id="KW-0539">Nucleus</keyword>
<comment type="subcellular location">
    <subcellularLocation>
        <location evidence="1">Nucleus envelope</location>
    </subcellularLocation>
</comment>
<feature type="repeat" description="WD" evidence="8">
    <location>
        <begin position="312"/>
        <end position="344"/>
    </location>
</feature>
<protein>
    <submittedName>
        <fullName evidence="9">Protein SEH1</fullName>
    </submittedName>
</protein>
<dbReference type="SMART" id="SM00320">
    <property type="entry name" value="WD40"/>
    <property type="match status" value="3"/>
</dbReference>
<sequence>MAERQVAELDPGTACCGWNHCSRRLAAGAVDGSVSVYDSHPSPSSKWQAHEQSIVNIVWLPPEYGDAIACVCAYGTLSLWEEVAEGQLLLSYFRFGVCCSVFAIILYFHVTAYSDGQVKVYELLDSLELEKWQLQVYLPVVHHSQSSKLFCFIFLIYKPKCFMIQSAIAEFQNVTDPVSRFGKPACTSASIAWNPRRGGSQQASFAIGFNSDSPHFNCCKSMNCSLSPADSNILKHEQVWEFEEAHQRWLPLVELGSPEDKGDSVGAVAWAPNIGRPYEIIAVATCKGIAIWHVGLNTDSDGGPSTENVALLSGHNGEVWQLEWDMGGMTLASTGGDSMVKLWQANLDGVWHEQAVLDCSGSHV</sequence>
<evidence type="ECO:0000256" key="4">
    <source>
        <dbReference type="ARBA" id="ARBA00022574"/>
    </source>
</evidence>
<organism evidence="9 10">
    <name type="scientific">Dichanthelium oligosanthes</name>
    <dbReference type="NCBI Taxonomy" id="888268"/>
    <lineage>
        <taxon>Eukaryota</taxon>
        <taxon>Viridiplantae</taxon>
        <taxon>Streptophyta</taxon>
        <taxon>Embryophyta</taxon>
        <taxon>Tracheophyta</taxon>
        <taxon>Spermatophyta</taxon>
        <taxon>Magnoliopsida</taxon>
        <taxon>Liliopsida</taxon>
        <taxon>Poales</taxon>
        <taxon>Poaceae</taxon>
        <taxon>PACMAD clade</taxon>
        <taxon>Panicoideae</taxon>
        <taxon>Panicodae</taxon>
        <taxon>Paniceae</taxon>
        <taxon>Dichantheliinae</taxon>
        <taxon>Dichanthelium</taxon>
    </lineage>
</organism>
<keyword evidence="4 8" id="KW-0853">WD repeat</keyword>
<dbReference type="AlphaFoldDB" id="A0A1E5V4A5"/>
<accession>A0A1E5V4A5</accession>
<dbReference type="Gene3D" id="2.130.10.10">
    <property type="entry name" value="YVTN repeat-like/Quinoprotein amine dehydrogenase"/>
    <property type="match status" value="1"/>
</dbReference>
<dbReference type="PROSITE" id="PS50294">
    <property type="entry name" value="WD_REPEATS_REGION"/>
    <property type="match status" value="1"/>
</dbReference>
<comment type="similarity">
    <text evidence="2">Belongs to the WD repeat SEC13 family.</text>
</comment>
<evidence type="ECO:0000313" key="9">
    <source>
        <dbReference type="EMBL" id="OEL19990.1"/>
    </source>
</evidence>
<dbReference type="GO" id="GO:0031080">
    <property type="term" value="C:nuclear pore outer ring"/>
    <property type="evidence" value="ECO:0007669"/>
    <property type="project" value="TreeGrafter"/>
</dbReference>
<dbReference type="SUPFAM" id="SSF50978">
    <property type="entry name" value="WD40 repeat-like"/>
    <property type="match status" value="1"/>
</dbReference>
<dbReference type="GO" id="GO:0005198">
    <property type="term" value="F:structural molecule activity"/>
    <property type="evidence" value="ECO:0007669"/>
    <property type="project" value="InterPro"/>
</dbReference>
<dbReference type="PANTHER" id="PTHR11024:SF3">
    <property type="entry name" value="NUCLEOPORIN SEH1"/>
    <property type="match status" value="1"/>
</dbReference>
<evidence type="ECO:0000256" key="2">
    <source>
        <dbReference type="ARBA" id="ARBA00010102"/>
    </source>
</evidence>
<evidence type="ECO:0000256" key="6">
    <source>
        <dbReference type="ARBA" id="ARBA00022927"/>
    </source>
</evidence>
<keyword evidence="10" id="KW-1185">Reference proteome</keyword>
<dbReference type="PANTHER" id="PTHR11024">
    <property type="entry name" value="NUCLEAR PORE COMPLEX PROTEIN SEC13 / SEH1 FAMILY MEMBER"/>
    <property type="match status" value="1"/>
</dbReference>
<evidence type="ECO:0000256" key="8">
    <source>
        <dbReference type="PROSITE-ProRule" id="PRU00221"/>
    </source>
</evidence>
<dbReference type="Proteomes" id="UP000095767">
    <property type="component" value="Unassembled WGS sequence"/>
</dbReference>
<dbReference type="OrthoDB" id="364224at2759"/>
<dbReference type="InterPro" id="IPR037363">
    <property type="entry name" value="Sec13/Seh1_fam"/>
</dbReference>
<proteinExistence type="inferred from homology"/>
<name>A0A1E5V4A5_9POAL</name>
<dbReference type="STRING" id="888268.A0A1E5V4A5"/>
<evidence type="ECO:0000256" key="5">
    <source>
        <dbReference type="ARBA" id="ARBA00022737"/>
    </source>
</evidence>
<dbReference type="GO" id="GO:0034198">
    <property type="term" value="P:cellular response to amino acid starvation"/>
    <property type="evidence" value="ECO:0007669"/>
    <property type="project" value="TreeGrafter"/>
</dbReference>
<dbReference type="InterPro" id="IPR015943">
    <property type="entry name" value="WD40/YVTN_repeat-like_dom_sf"/>
</dbReference>
<dbReference type="PROSITE" id="PS50082">
    <property type="entry name" value="WD_REPEATS_2"/>
    <property type="match status" value="1"/>
</dbReference>
<dbReference type="GO" id="GO:1904263">
    <property type="term" value="P:positive regulation of TORC1 signaling"/>
    <property type="evidence" value="ECO:0007669"/>
    <property type="project" value="TreeGrafter"/>
</dbReference>
<keyword evidence="6" id="KW-0653">Protein transport</keyword>
<dbReference type="InterPro" id="IPR036322">
    <property type="entry name" value="WD40_repeat_dom_sf"/>
</dbReference>
<evidence type="ECO:0000313" key="10">
    <source>
        <dbReference type="Proteomes" id="UP000095767"/>
    </source>
</evidence>
<evidence type="ECO:0000256" key="7">
    <source>
        <dbReference type="ARBA" id="ARBA00023242"/>
    </source>
</evidence>
<comment type="caution">
    <text evidence="9">The sequence shown here is derived from an EMBL/GenBank/DDBJ whole genome shotgun (WGS) entry which is preliminary data.</text>
</comment>